<evidence type="ECO:0000259" key="1">
    <source>
        <dbReference type="Pfam" id="PF03399"/>
    </source>
</evidence>
<dbReference type="Gene3D" id="1.25.40.990">
    <property type="match status" value="1"/>
</dbReference>
<accession>A0A8S0ZL85</accession>
<name>A0A8S0ZL85_ARCPL</name>
<dbReference type="PANTHER" id="PTHR12436:SF38">
    <property type="entry name" value="SAC3 DOMAIN-CONTAINING PROTEIN 1"/>
    <property type="match status" value="1"/>
</dbReference>
<dbReference type="InterPro" id="IPR045107">
    <property type="entry name" value="SAC3/GANP/THP3"/>
</dbReference>
<keyword evidence="3" id="KW-1185">Reference proteome</keyword>
<dbReference type="PANTHER" id="PTHR12436">
    <property type="entry name" value="80 KDA MCM3-ASSOCIATED PROTEIN"/>
    <property type="match status" value="1"/>
</dbReference>
<reference evidence="2 3" key="1">
    <citation type="submission" date="2020-04" db="EMBL/GenBank/DDBJ databases">
        <authorList>
            <person name="Wallbank WR R."/>
            <person name="Pardo Diaz C."/>
            <person name="Kozak K."/>
            <person name="Martin S."/>
            <person name="Jiggins C."/>
            <person name="Moest M."/>
            <person name="Warren A I."/>
            <person name="Byers J.R.P. K."/>
            <person name="Montejo-Kovacevich G."/>
            <person name="Yen C E."/>
        </authorList>
    </citation>
    <scope>NUCLEOTIDE SEQUENCE [LARGE SCALE GENOMIC DNA]</scope>
</reference>
<evidence type="ECO:0000313" key="3">
    <source>
        <dbReference type="Proteomes" id="UP000494106"/>
    </source>
</evidence>
<dbReference type="InterPro" id="IPR005062">
    <property type="entry name" value="SAC3/GANP/THP3_conserved"/>
</dbReference>
<feature type="domain" description="SAC3/GANP/THP3 conserved" evidence="1">
    <location>
        <begin position="40"/>
        <end position="340"/>
    </location>
</feature>
<sequence>MRVKLAAQVLSHSVAAGIFSKIAKGDMPTGAVATGTCYSMCPEEEIKLRETSKLIHVLEVVGSKRQLVKSYCRSAADLHIAVPKLLRPYSVLTHTVEYLLVKVTQRDDVPQPVVYDFVNDRLRAVRQDMTIQRLPPDECVNLLEPMVRFYVYYGYLLNDLPLKDFDPHLNKKYLLECTKWFLSCCDSITERPDSELIDRLSRFLHVSNNNDRRLVCDKVLIECLYILCNLDNIHPLYRYIKLSKEMKSNSKLQLAYKIAISNMEGNYIKVFRLLDQLCPLTYCAVFAYLPTLQRRCLQVLSHGYHNKRLTVPSDVIARWLRFPDRQEAKTTCQYYGLTVDGDAVRFDKTQFKMNDRLHQVKTEDLITKFNINNPSDIYTYT</sequence>
<dbReference type="GO" id="GO:0005819">
    <property type="term" value="C:spindle"/>
    <property type="evidence" value="ECO:0007669"/>
    <property type="project" value="TreeGrafter"/>
</dbReference>
<comment type="caution">
    <text evidence="2">The sequence shown here is derived from an EMBL/GenBank/DDBJ whole genome shotgun (WGS) entry which is preliminary data.</text>
</comment>
<dbReference type="EMBL" id="CADEBC010000483">
    <property type="protein sequence ID" value="CAB3234735.1"/>
    <property type="molecule type" value="Genomic_DNA"/>
</dbReference>
<proteinExistence type="predicted"/>
<evidence type="ECO:0000313" key="2">
    <source>
        <dbReference type="EMBL" id="CAB3234735.1"/>
    </source>
</evidence>
<dbReference type="Proteomes" id="UP000494106">
    <property type="component" value="Unassembled WGS sequence"/>
</dbReference>
<organism evidence="2 3">
    <name type="scientific">Arctia plantaginis</name>
    <name type="common">Wood tiger moth</name>
    <name type="synonym">Phalaena plantaginis</name>
    <dbReference type="NCBI Taxonomy" id="874455"/>
    <lineage>
        <taxon>Eukaryota</taxon>
        <taxon>Metazoa</taxon>
        <taxon>Ecdysozoa</taxon>
        <taxon>Arthropoda</taxon>
        <taxon>Hexapoda</taxon>
        <taxon>Insecta</taxon>
        <taxon>Pterygota</taxon>
        <taxon>Neoptera</taxon>
        <taxon>Endopterygota</taxon>
        <taxon>Lepidoptera</taxon>
        <taxon>Glossata</taxon>
        <taxon>Ditrysia</taxon>
        <taxon>Noctuoidea</taxon>
        <taxon>Erebidae</taxon>
        <taxon>Arctiinae</taxon>
        <taxon>Arctia</taxon>
    </lineage>
</organism>
<dbReference type="OrthoDB" id="264795at2759"/>
<dbReference type="GO" id="GO:0051225">
    <property type="term" value="P:spindle assembly"/>
    <property type="evidence" value="ECO:0007669"/>
    <property type="project" value="TreeGrafter"/>
</dbReference>
<gene>
    <name evidence="2" type="ORF">APLA_LOCUS5764</name>
</gene>
<protein>
    <recommendedName>
        <fullName evidence="1">SAC3/GANP/THP3 conserved domain-containing protein</fullName>
    </recommendedName>
</protein>
<dbReference type="AlphaFoldDB" id="A0A8S0ZL85"/>
<dbReference type="GO" id="GO:0051298">
    <property type="term" value="P:centrosome duplication"/>
    <property type="evidence" value="ECO:0007669"/>
    <property type="project" value="TreeGrafter"/>
</dbReference>
<dbReference type="GO" id="GO:0005634">
    <property type="term" value="C:nucleus"/>
    <property type="evidence" value="ECO:0007669"/>
    <property type="project" value="TreeGrafter"/>
</dbReference>
<dbReference type="Pfam" id="PF03399">
    <property type="entry name" value="SAC3_GANP"/>
    <property type="match status" value="1"/>
</dbReference>
<dbReference type="GO" id="GO:0005813">
    <property type="term" value="C:centrosome"/>
    <property type="evidence" value="ECO:0007669"/>
    <property type="project" value="TreeGrafter"/>
</dbReference>